<comment type="caution">
    <text evidence="11">The sequence shown here is derived from an EMBL/GenBank/DDBJ whole genome shotgun (WGS) entry which is preliminary data.</text>
</comment>
<dbReference type="HOGENOM" id="CLU_011398_3_1_9"/>
<evidence type="ECO:0000259" key="10">
    <source>
        <dbReference type="SMART" id="SM00900"/>
    </source>
</evidence>
<dbReference type="Gene3D" id="3.50.50.60">
    <property type="entry name" value="FAD/NAD(P)-binding domain"/>
    <property type="match status" value="1"/>
</dbReference>
<dbReference type="GO" id="GO:0033765">
    <property type="term" value="F:steroid dehydrogenase activity, acting on the CH-CH group of donors"/>
    <property type="evidence" value="ECO:0007669"/>
    <property type="project" value="UniProtKB-ARBA"/>
</dbReference>
<evidence type="ECO:0000256" key="3">
    <source>
        <dbReference type="ARBA" id="ARBA00013137"/>
    </source>
</evidence>
<keyword evidence="12" id="KW-1185">Reference proteome</keyword>
<dbReference type="OrthoDB" id="9800167at2"/>
<dbReference type="InterPro" id="IPR027477">
    <property type="entry name" value="Succ_DH/fumarate_Rdtase_cat_sf"/>
</dbReference>
<dbReference type="STRING" id="1218506.JF75_02530"/>
<dbReference type="EMBL" id="JXLH01000003">
    <property type="protein sequence ID" value="KJY59896.1"/>
    <property type="molecule type" value="Genomic_DNA"/>
</dbReference>
<reference evidence="11 12" key="1">
    <citation type="submission" date="2015-01" db="EMBL/GenBank/DDBJ databases">
        <title>Comparative genomics of the lactic acid bacteria isolated from the honey bee gut.</title>
        <authorList>
            <person name="Ellegaard K.M."/>
            <person name="Tamarit D."/>
            <person name="Javelind E."/>
            <person name="Olofsson T."/>
            <person name="Andersson S.G."/>
            <person name="Vasquez A."/>
        </authorList>
    </citation>
    <scope>NUCLEOTIDE SEQUENCE [LARGE SCALE GENOMIC DNA]</scope>
    <source>
        <strain evidence="11 12">Hma2</strain>
    </source>
</reference>
<dbReference type="GO" id="GO:0008202">
    <property type="term" value="P:steroid metabolic process"/>
    <property type="evidence" value="ECO:0007669"/>
    <property type="project" value="UniProtKB-ARBA"/>
</dbReference>
<dbReference type="SUPFAM" id="SSF56425">
    <property type="entry name" value="Succinate dehydrogenase/fumarate reductase flavoprotein, catalytic domain"/>
    <property type="match status" value="1"/>
</dbReference>
<comment type="cofactor">
    <cofactor evidence="1">
        <name>FMN</name>
        <dbReference type="ChEBI" id="CHEBI:58210"/>
    </cofactor>
</comment>
<evidence type="ECO:0000313" key="12">
    <source>
        <dbReference type="Proteomes" id="UP000033612"/>
    </source>
</evidence>
<keyword evidence="5" id="KW-0285">Flavoprotein</keyword>
<evidence type="ECO:0000256" key="8">
    <source>
        <dbReference type="ARBA" id="ARBA00049922"/>
    </source>
</evidence>
<dbReference type="RefSeq" id="WP_046331520.1">
    <property type="nucleotide sequence ID" value="NZ_JBHTBO010000007.1"/>
</dbReference>
<dbReference type="Proteomes" id="UP000033612">
    <property type="component" value="Unassembled WGS sequence"/>
</dbReference>
<feature type="domain" description="FMN-binding" evidence="10">
    <location>
        <begin position="540"/>
        <end position="615"/>
    </location>
</feature>
<dbReference type="SMART" id="SM00900">
    <property type="entry name" value="FMN_bind"/>
    <property type="match status" value="1"/>
</dbReference>
<evidence type="ECO:0000256" key="5">
    <source>
        <dbReference type="ARBA" id="ARBA00022630"/>
    </source>
</evidence>
<dbReference type="Pfam" id="PF00890">
    <property type="entry name" value="FAD_binding_2"/>
    <property type="match status" value="1"/>
</dbReference>
<keyword evidence="6" id="KW-0274">FAD</keyword>
<dbReference type="PROSITE" id="PS51257">
    <property type="entry name" value="PROKAR_LIPOPROTEIN"/>
    <property type="match status" value="1"/>
</dbReference>
<dbReference type="InterPro" id="IPR036188">
    <property type="entry name" value="FAD/NAD-bd_sf"/>
</dbReference>
<dbReference type="SUPFAM" id="SSF51905">
    <property type="entry name" value="FAD/NAD(P)-binding domain"/>
    <property type="match status" value="1"/>
</dbReference>
<evidence type="ECO:0000256" key="1">
    <source>
        <dbReference type="ARBA" id="ARBA00001917"/>
    </source>
</evidence>
<evidence type="ECO:0000256" key="7">
    <source>
        <dbReference type="ARBA" id="ARBA00023002"/>
    </source>
</evidence>
<feature type="region of interest" description="Disordered" evidence="9">
    <location>
        <begin position="116"/>
        <end position="140"/>
    </location>
</feature>
<protein>
    <recommendedName>
        <fullName evidence="4">Urocanate reductase</fullName>
        <ecNumber evidence="3">1.3.99.33</ecNumber>
    </recommendedName>
</protein>
<gene>
    <name evidence="11" type="ORF">JF75_02530</name>
</gene>
<dbReference type="PRINTS" id="PR00411">
    <property type="entry name" value="PNDRDTASEI"/>
</dbReference>
<dbReference type="PANTHER" id="PTHR43400">
    <property type="entry name" value="FUMARATE REDUCTASE"/>
    <property type="match status" value="1"/>
</dbReference>
<organism evidence="11 12">
    <name type="scientific">Lactobacillus kimbladii</name>
    <dbReference type="NCBI Taxonomy" id="1218506"/>
    <lineage>
        <taxon>Bacteria</taxon>
        <taxon>Bacillati</taxon>
        <taxon>Bacillota</taxon>
        <taxon>Bacilli</taxon>
        <taxon>Lactobacillales</taxon>
        <taxon>Lactobacillaceae</taxon>
        <taxon>Lactobacillus</taxon>
    </lineage>
</organism>
<feature type="compositionally biased region" description="Basic and acidic residues" evidence="9">
    <location>
        <begin position="603"/>
        <end position="620"/>
    </location>
</feature>
<comment type="catalytic activity">
    <reaction evidence="8">
        <text>dihydrourocanate + A = urocanate + AH2</text>
        <dbReference type="Rhea" id="RHEA:36059"/>
        <dbReference type="ChEBI" id="CHEBI:13193"/>
        <dbReference type="ChEBI" id="CHEBI:17499"/>
        <dbReference type="ChEBI" id="CHEBI:27247"/>
        <dbReference type="ChEBI" id="CHEBI:72991"/>
        <dbReference type="EC" id="1.3.99.33"/>
    </reaction>
</comment>
<comment type="cofactor">
    <cofactor evidence="2">
        <name>FAD</name>
        <dbReference type="ChEBI" id="CHEBI:57692"/>
    </cofactor>
</comment>
<dbReference type="EC" id="1.3.99.33" evidence="3"/>
<dbReference type="InterPro" id="IPR050315">
    <property type="entry name" value="FAD-oxidoreductase_2"/>
</dbReference>
<dbReference type="Pfam" id="PF04205">
    <property type="entry name" value="FMN_bind"/>
    <property type="match status" value="1"/>
</dbReference>
<dbReference type="GO" id="GO:0016020">
    <property type="term" value="C:membrane"/>
    <property type="evidence" value="ECO:0007669"/>
    <property type="project" value="InterPro"/>
</dbReference>
<dbReference type="Gene3D" id="3.90.1010.20">
    <property type="match status" value="1"/>
</dbReference>
<evidence type="ECO:0000313" key="11">
    <source>
        <dbReference type="EMBL" id="KJY59896.1"/>
    </source>
</evidence>
<dbReference type="GO" id="GO:0010181">
    <property type="term" value="F:FMN binding"/>
    <property type="evidence" value="ECO:0007669"/>
    <property type="project" value="InterPro"/>
</dbReference>
<keyword evidence="7" id="KW-0560">Oxidoreductase</keyword>
<proteinExistence type="predicted"/>
<dbReference type="InterPro" id="IPR007329">
    <property type="entry name" value="FMN-bd"/>
</dbReference>
<sequence length="620" mass="68064">MIIDKSIKWDKVYDVVVLGFGGAGACAARFAADNGAKVLLVDKAPEGHEGGNTRYSGQNVGYTPDPQKFRTYYKALAQGFHIDEDVEDTVINGLANMKEYFSKYLEVEPFVFGEHPDDNPLSHTADNQTTATHPEFPDSSASELMTVHNGMFDSALWTVLRERVLDRMDDIDVWYDSPAVHIIQTPDKTVVGVQIKRKDKVRNIGARNGVVLSTGGFSNSKIKIQDFIGEHHLAPVGTLYNTGDGIDLALEAGARLWHMTTYNSAGIVGDLTLPVKEGERSVFQPADIDAKEMYTGSIFAVGDDGTRYCREDIFSIEGWFYNHGQWRTPQAPIKPYVVFDQKQYERLAKIDHVPYQRALKNFLISANSVAELAAKIDVKPETLTSTIDTFNSYAESGNDLDFHRAAATLERFDTSDTIYALPMVQSVAQTHGGPKRNGKAEIMDPFNNAIPHLYGAGELGSNIVRIYQGGENLADCLIFGKVAGENAAKAKHDKDALFENGNDAATGASVKADPDLASDLKKKYTFELGKNQYLGVSSAGMGNDIVVRVTVDDNQNLKNIEVLQESESEDYGKRAIKALPKIMVEKNTYDVDAISGASSSSRAMKEAVKQALDSAKEKNK</sequence>
<dbReference type="Gene3D" id="3.90.700.10">
    <property type="entry name" value="Succinate dehydrogenase/fumarate reductase flavoprotein, catalytic domain"/>
    <property type="match status" value="1"/>
</dbReference>
<evidence type="ECO:0000256" key="6">
    <source>
        <dbReference type="ARBA" id="ARBA00022827"/>
    </source>
</evidence>
<evidence type="ECO:0000256" key="9">
    <source>
        <dbReference type="SAM" id="MobiDB-lite"/>
    </source>
</evidence>
<dbReference type="AlphaFoldDB" id="A0A0F4LQN4"/>
<dbReference type="PATRIC" id="fig|1218506.3.peg.292"/>
<evidence type="ECO:0000256" key="2">
    <source>
        <dbReference type="ARBA" id="ARBA00001974"/>
    </source>
</evidence>
<feature type="region of interest" description="Disordered" evidence="9">
    <location>
        <begin position="596"/>
        <end position="620"/>
    </location>
</feature>
<accession>A0A0F4LQN4</accession>
<dbReference type="PANTHER" id="PTHR43400:SF10">
    <property type="entry name" value="3-OXOSTEROID 1-DEHYDROGENASE"/>
    <property type="match status" value="1"/>
</dbReference>
<dbReference type="InterPro" id="IPR003953">
    <property type="entry name" value="FAD-dep_OxRdtase_2_FAD-bd"/>
</dbReference>
<name>A0A0F4LQN4_9LACO</name>
<evidence type="ECO:0000256" key="4">
    <source>
        <dbReference type="ARBA" id="ARBA00015872"/>
    </source>
</evidence>
<feature type="compositionally biased region" description="Polar residues" evidence="9">
    <location>
        <begin position="121"/>
        <end position="132"/>
    </location>
</feature>